<dbReference type="eggNOG" id="KOG2899">
    <property type="taxonomic scope" value="Eukaryota"/>
</dbReference>
<keyword evidence="3 6" id="KW-0808">Transferase</keyword>
<dbReference type="STRING" id="240176.A8PCE2"/>
<dbReference type="Pfam" id="PF06859">
    <property type="entry name" value="Bin3"/>
    <property type="match status" value="1"/>
</dbReference>
<evidence type="ECO:0000256" key="7">
    <source>
        <dbReference type="SAM" id="MobiDB-lite"/>
    </source>
</evidence>
<keyword evidence="10" id="KW-1185">Reference proteome</keyword>
<proteinExistence type="inferred from homology"/>
<feature type="region of interest" description="Disordered" evidence="7">
    <location>
        <begin position="1"/>
        <end position="23"/>
    </location>
</feature>
<organism evidence="9 10">
    <name type="scientific">Coprinopsis cinerea (strain Okayama-7 / 130 / ATCC MYA-4618 / FGSC 9003)</name>
    <name type="common">Inky cap fungus</name>
    <name type="synonym">Hormographiella aspergillata</name>
    <dbReference type="NCBI Taxonomy" id="240176"/>
    <lineage>
        <taxon>Eukaryota</taxon>
        <taxon>Fungi</taxon>
        <taxon>Dikarya</taxon>
        <taxon>Basidiomycota</taxon>
        <taxon>Agaricomycotina</taxon>
        <taxon>Agaricomycetes</taxon>
        <taxon>Agaricomycetidae</taxon>
        <taxon>Agaricales</taxon>
        <taxon>Agaricineae</taxon>
        <taxon>Psathyrellaceae</taxon>
        <taxon>Coprinopsis</taxon>
    </lineage>
</organism>
<dbReference type="PROSITE" id="PS51515">
    <property type="entry name" value="BIN3_SAM"/>
    <property type="match status" value="1"/>
</dbReference>
<evidence type="ECO:0000313" key="10">
    <source>
        <dbReference type="Proteomes" id="UP000001861"/>
    </source>
</evidence>
<dbReference type="GeneID" id="6017015"/>
<evidence type="ECO:0000313" key="9">
    <source>
        <dbReference type="EMBL" id="EAU81431.2"/>
    </source>
</evidence>
<dbReference type="KEGG" id="cci:CC1G_05261"/>
<evidence type="ECO:0000256" key="6">
    <source>
        <dbReference type="RuleBase" id="RU367087"/>
    </source>
</evidence>
<gene>
    <name evidence="9" type="ORF">CC1G_05261</name>
</gene>
<dbReference type="Proteomes" id="UP000001861">
    <property type="component" value="Unassembled WGS sequence"/>
</dbReference>
<dbReference type="PANTHER" id="PTHR12315">
    <property type="entry name" value="BICOID-INTERACTING PROTEIN RELATED"/>
    <property type="match status" value="1"/>
</dbReference>
<dbReference type="GO" id="GO:0032259">
    <property type="term" value="P:methylation"/>
    <property type="evidence" value="ECO:0007669"/>
    <property type="project" value="UniProtKB-KW"/>
</dbReference>
<dbReference type="GO" id="GO:0008173">
    <property type="term" value="F:RNA methyltransferase activity"/>
    <property type="evidence" value="ECO:0007669"/>
    <property type="project" value="UniProtKB-UniRule"/>
</dbReference>
<dbReference type="EMBL" id="AACS02000011">
    <property type="protein sequence ID" value="EAU81431.2"/>
    <property type="molecule type" value="Genomic_DNA"/>
</dbReference>
<dbReference type="InParanoid" id="A8PCE2"/>
<dbReference type="EC" id="2.1.1.-" evidence="6"/>
<keyword evidence="2 6" id="KW-0489">Methyltransferase</keyword>
<name>A8PCE2_COPC7</name>
<dbReference type="InterPro" id="IPR039772">
    <property type="entry name" value="Bin3-like"/>
</dbReference>
<accession>A8PCE2</accession>
<sequence>MTSTSHPQIHVPVHGNYHSTAQSYGPRKVVGVDIDDSLVQGAWRRRRTLWSLQEPSGFGVEAGSGRVELGGERGEGETEANGGVEGQNGGKVKKRKRTDDDDDPEDEARGESRRPLPNYFPLSCEHEFGSLPVPPREVYLQRGLAPDSKGGSSERAGADGESDDSNEKHSLPFPYNITFRTANWVEEEIGEDKEGYDVVLALSLTKWIHLNGGDEGLLSFFRKVFRVLRGDGKGVFVVEPQGWESYAKGRRMSEKLKENYQSLKLRPEDFGRVLREVGFEGPIRVSGSGSDSLIGSGAGGGRGGFDRPIDIYRKP</sequence>
<dbReference type="PANTHER" id="PTHR12315:SF0">
    <property type="entry name" value="7SK SNRNA METHYLPHOSPHATE CAPPING ENZYME"/>
    <property type="match status" value="1"/>
</dbReference>
<dbReference type="InterPro" id="IPR010675">
    <property type="entry name" value="Bin3_C"/>
</dbReference>
<feature type="domain" description="Bin3-type SAM" evidence="8">
    <location>
        <begin position="1"/>
        <end position="315"/>
    </location>
</feature>
<evidence type="ECO:0000256" key="3">
    <source>
        <dbReference type="ARBA" id="ARBA00022679"/>
    </source>
</evidence>
<dbReference type="InterPro" id="IPR029063">
    <property type="entry name" value="SAM-dependent_MTases_sf"/>
</dbReference>
<reference evidence="9 10" key="1">
    <citation type="journal article" date="2010" name="Proc. Natl. Acad. Sci. U.S.A.">
        <title>Insights into evolution of multicellular fungi from the assembled chromosomes of the mushroom Coprinopsis cinerea (Coprinus cinereus).</title>
        <authorList>
            <person name="Stajich J.E."/>
            <person name="Wilke S.K."/>
            <person name="Ahren D."/>
            <person name="Au C.H."/>
            <person name="Birren B.W."/>
            <person name="Borodovsky M."/>
            <person name="Burns C."/>
            <person name="Canback B."/>
            <person name="Casselton L.A."/>
            <person name="Cheng C.K."/>
            <person name="Deng J."/>
            <person name="Dietrich F.S."/>
            <person name="Fargo D.C."/>
            <person name="Farman M.L."/>
            <person name="Gathman A.C."/>
            <person name="Goldberg J."/>
            <person name="Guigo R."/>
            <person name="Hoegger P.J."/>
            <person name="Hooker J.B."/>
            <person name="Huggins A."/>
            <person name="James T.Y."/>
            <person name="Kamada T."/>
            <person name="Kilaru S."/>
            <person name="Kodira C."/>
            <person name="Kues U."/>
            <person name="Kupfer D."/>
            <person name="Kwan H.S."/>
            <person name="Lomsadze A."/>
            <person name="Li W."/>
            <person name="Lilly W.W."/>
            <person name="Ma L.J."/>
            <person name="Mackey A.J."/>
            <person name="Manning G."/>
            <person name="Martin F."/>
            <person name="Muraguchi H."/>
            <person name="Natvig D.O."/>
            <person name="Palmerini H."/>
            <person name="Ramesh M.A."/>
            <person name="Rehmeyer C.J."/>
            <person name="Roe B.A."/>
            <person name="Shenoy N."/>
            <person name="Stanke M."/>
            <person name="Ter-Hovhannisyan V."/>
            <person name="Tunlid A."/>
            <person name="Velagapudi R."/>
            <person name="Vision T.J."/>
            <person name="Zeng Q."/>
            <person name="Zolan M.E."/>
            <person name="Pukkila P.J."/>
        </authorList>
    </citation>
    <scope>NUCLEOTIDE SEQUENCE [LARGE SCALE GENOMIC DNA]</scope>
    <source>
        <strain evidence="10">Okayama-7 / 130 / ATCC MYA-4618 / FGSC 9003</strain>
    </source>
</reference>
<comment type="caution">
    <text evidence="9">The sequence shown here is derived from an EMBL/GenBank/DDBJ whole genome shotgun (WGS) entry which is preliminary data.</text>
</comment>
<feature type="compositionally biased region" description="Basic and acidic residues" evidence="7">
    <location>
        <begin position="304"/>
        <end position="315"/>
    </location>
</feature>
<dbReference type="AlphaFoldDB" id="A8PCE2"/>
<evidence type="ECO:0000256" key="1">
    <source>
        <dbReference type="ARBA" id="ARBA00008361"/>
    </source>
</evidence>
<feature type="region of interest" description="Disordered" evidence="7">
    <location>
        <begin position="56"/>
        <end position="119"/>
    </location>
</feature>
<dbReference type="InterPro" id="IPR024160">
    <property type="entry name" value="BIN3_SAM-bd_dom"/>
</dbReference>
<dbReference type="Gene3D" id="3.40.50.150">
    <property type="entry name" value="Vaccinia Virus protein VP39"/>
    <property type="match status" value="1"/>
</dbReference>
<comment type="similarity">
    <text evidence="1 6">Belongs to the methyltransferase superfamily.</text>
</comment>
<dbReference type="SUPFAM" id="SSF53335">
    <property type="entry name" value="S-adenosyl-L-methionine-dependent methyltransferases"/>
    <property type="match status" value="1"/>
</dbReference>
<dbReference type="OMA" id="AGSHEPQ"/>
<dbReference type="GO" id="GO:0017069">
    <property type="term" value="F:snRNA binding"/>
    <property type="evidence" value="ECO:0007669"/>
    <property type="project" value="TreeGrafter"/>
</dbReference>
<dbReference type="VEuPathDB" id="FungiDB:CC1G_05261"/>
<feature type="region of interest" description="Disordered" evidence="7">
    <location>
        <begin position="290"/>
        <end position="315"/>
    </location>
</feature>
<evidence type="ECO:0000256" key="2">
    <source>
        <dbReference type="ARBA" id="ARBA00022603"/>
    </source>
</evidence>
<evidence type="ECO:0000256" key="5">
    <source>
        <dbReference type="PROSITE-ProRule" id="PRU00848"/>
    </source>
</evidence>
<feature type="region of interest" description="Disordered" evidence="7">
    <location>
        <begin position="143"/>
        <end position="170"/>
    </location>
</feature>
<evidence type="ECO:0000256" key="4">
    <source>
        <dbReference type="ARBA" id="ARBA00022691"/>
    </source>
</evidence>
<dbReference type="OrthoDB" id="540004at2759"/>
<dbReference type="GO" id="GO:0040031">
    <property type="term" value="P:snRNA modification"/>
    <property type="evidence" value="ECO:0007669"/>
    <property type="project" value="TreeGrafter"/>
</dbReference>
<dbReference type="HOGENOM" id="CLU_004729_2_0_1"/>
<protein>
    <recommendedName>
        <fullName evidence="6">RNA methyltransferase</fullName>
        <ecNumber evidence="6">2.1.1.-</ecNumber>
    </recommendedName>
</protein>
<dbReference type="RefSeq" id="XP_001840375.2">
    <property type="nucleotide sequence ID" value="XM_001840323.2"/>
</dbReference>
<evidence type="ECO:0000259" key="8">
    <source>
        <dbReference type="PROSITE" id="PS51515"/>
    </source>
</evidence>
<dbReference type="GO" id="GO:0008171">
    <property type="term" value="F:O-methyltransferase activity"/>
    <property type="evidence" value="ECO:0007669"/>
    <property type="project" value="UniProtKB-UniRule"/>
</dbReference>
<keyword evidence="4 5" id="KW-0949">S-adenosyl-L-methionine</keyword>